<dbReference type="InParanoid" id="E1Z8D3"/>
<dbReference type="GO" id="GO:0005829">
    <property type="term" value="C:cytosol"/>
    <property type="evidence" value="ECO:0007669"/>
    <property type="project" value="TreeGrafter"/>
</dbReference>
<protein>
    <recommendedName>
        <fullName evidence="2">VWFA domain-containing protein</fullName>
    </recommendedName>
</protein>
<dbReference type="InterPro" id="IPR036465">
    <property type="entry name" value="vWFA_dom_sf"/>
</dbReference>
<dbReference type="SUPFAM" id="SSF53300">
    <property type="entry name" value="vWA-like"/>
    <property type="match status" value="1"/>
</dbReference>
<dbReference type="GeneID" id="17357766"/>
<feature type="domain" description="VWFA" evidence="2">
    <location>
        <begin position="457"/>
        <end position="561"/>
    </location>
</feature>
<dbReference type="OMA" id="SRMEIRP"/>
<dbReference type="PANTHER" id="PTHR36846:SF1">
    <property type="entry name" value="PROTEIN VIAA"/>
    <property type="match status" value="1"/>
</dbReference>
<organism evidence="4">
    <name type="scientific">Chlorella variabilis</name>
    <name type="common">Green alga</name>
    <dbReference type="NCBI Taxonomy" id="554065"/>
    <lineage>
        <taxon>Eukaryota</taxon>
        <taxon>Viridiplantae</taxon>
        <taxon>Chlorophyta</taxon>
        <taxon>core chlorophytes</taxon>
        <taxon>Trebouxiophyceae</taxon>
        <taxon>Chlorellales</taxon>
        <taxon>Chlorellaceae</taxon>
        <taxon>Chlorella clade</taxon>
        <taxon>Chlorella</taxon>
    </lineage>
</organism>
<feature type="region of interest" description="Disordered" evidence="1">
    <location>
        <begin position="142"/>
        <end position="241"/>
    </location>
</feature>
<dbReference type="OrthoDB" id="47330at2759"/>
<feature type="compositionally biased region" description="Acidic residues" evidence="1">
    <location>
        <begin position="208"/>
        <end position="217"/>
    </location>
</feature>
<dbReference type="InterPro" id="IPR002035">
    <property type="entry name" value="VWF_A"/>
</dbReference>
<sequence>MQSGGTASQSPEASSGAAAAAPAAAGPLRIPDAALAKQLGLNEALLQSVMQLPGTQNMVDLKTRLVSLADWNNSLRKGVLPKASSLQWPEEPFRSQFLEVLKGLEMARFTRRHPKLLPPLLSQFMQLVSEFEAQLLEEEAQQKQQQQQQQQQQQASKSEGQNPQEQQQQGEGEGQGEGGGEQDQAPDEADMQGSSQQQSDAQGKEGEQQDFDVDLEDAQSSQGERPQDLSDQAGSSTEQLVEKLLEGFKEQWAPVMENIDIAEQAFDDIDGLLEGPQGFDSSSSVWHQTGWREVASLRKKLEDLKELRELVRQLGRGGGKGPLKKAPEQVYNSRSPPGVIRSPMQPEETRGLTRSGDLSRMLPFEAHLLAAGWPRWEAAGEEGGGGGEGGEGGGEGGGGEGERVMTREGSRGARMLFQARRAERMLMSYEREGWVDDERARLTGRLEVRPAAELGPIIVCLDTSGSMYGAREVVAKAVALECMRGAHRQQRPCYLYSFSGPGEVVGLELGTDAASLKNLLTFLTCGFGGGTDVDAPLALSLERVGREEWALADILLCTDGEIPQPSEDILERLAAARQSLGLEVHGLLVGRNVTPPMEALCSHLHVFRSWSVVGGGPDG</sequence>
<evidence type="ECO:0000256" key="1">
    <source>
        <dbReference type="SAM" id="MobiDB-lite"/>
    </source>
</evidence>
<feature type="region of interest" description="Disordered" evidence="1">
    <location>
        <begin position="315"/>
        <end position="355"/>
    </location>
</feature>
<feature type="compositionally biased region" description="Low complexity" evidence="1">
    <location>
        <begin position="191"/>
        <end position="201"/>
    </location>
</feature>
<dbReference type="STRING" id="554065.E1Z8D3"/>
<dbReference type="eggNOG" id="ENOG502S1VR">
    <property type="taxonomic scope" value="Eukaryota"/>
</dbReference>
<dbReference type="Proteomes" id="UP000008141">
    <property type="component" value="Unassembled WGS sequence"/>
</dbReference>
<dbReference type="RefSeq" id="XP_005850175.1">
    <property type="nucleotide sequence ID" value="XM_005850113.1"/>
</dbReference>
<dbReference type="Gene3D" id="3.40.50.410">
    <property type="entry name" value="von Willebrand factor, type A domain"/>
    <property type="match status" value="1"/>
</dbReference>
<dbReference type="PANTHER" id="PTHR36846">
    <property type="entry name" value="PROTEIN VIAA"/>
    <property type="match status" value="1"/>
</dbReference>
<dbReference type="KEGG" id="cvr:CHLNCDRAFT_142359"/>
<dbReference type="AlphaFoldDB" id="E1Z8D3"/>
<dbReference type="EMBL" id="GL433838">
    <property type="protein sequence ID" value="EFN58073.1"/>
    <property type="molecule type" value="Genomic_DNA"/>
</dbReference>
<accession>E1Z8D3</accession>
<dbReference type="Pfam" id="PF13519">
    <property type="entry name" value="VWA_2"/>
    <property type="match status" value="1"/>
</dbReference>
<feature type="compositionally biased region" description="Gly residues" evidence="1">
    <location>
        <begin position="171"/>
        <end position="181"/>
    </location>
</feature>
<feature type="region of interest" description="Disordered" evidence="1">
    <location>
        <begin position="377"/>
        <end position="405"/>
    </location>
</feature>
<reference evidence="3 4" key="1">
    <citation type="journal article" date="2010" name="Plant Cell">
        <title>The Chlorella variabilis NC64A genome reveals adaptation to photosymbiosis, coevolution with viruses, and cryptic sex.</title>
        <authorList>
            <person name="Blanc G."/>
            <person name="Duncan G."/>
            <person name="Agarkova I."/>
            <person name="Borodovsky M."/>
            <person name="Gurnon J."/>
            <person name="Kuo A."/>
            <person name="Lindquist E."/>
            <person name="Lucas S."/>
            <person name="Pangilinan J."/>
            <person name="Polle J."/>
            <person name="Salamov A."/>
            <person name="Terry A."/>
            <person name="Yamada T."/>
            <person name="Dunigan D.D."/>
            <person name="Grigoriev I.V."/>
            <person name="Claverie J.M."/>
            <person name="Van Etten J.L."/>
        </authorList>
    </citation>
    <scope>NUCLEOTIDE SEQUENCE [LARGE SCALE GENOMIC DNA]</scope>
    <source>
        <strain evidence="3 4">NC64A</strain>
    </source>
</reference>
<evidence type="ECO:0000259" key="2">
    <source>
        <dbReference type="Pfam" id="PF13519"/>
    </source>
</evidence>
<evidence type="ECO:0000313" key="3">
    <source>
        <dbReference type="EMBL" id="EFN58073.1"/>
    </source>
</evidence>
<proteinExistence type="predicted"/>
<feature type="compositionally biased region" description="Polar residues" evidence="1">
    <location>
        <begin position="218"/>
        <end position="239"/>
    </location>
</feature>
<gene>
    <name evidence="3" type="ORF">CHLNCDRAFT_142359</name>
</gene>
<name>E1Z8D3_CHLVA</name>
<feature type="compositionally biased region" description="Gly residues" evidence="1">
    <location>
        <begin position="381"/>
        <end position="399"/>
    </location>
</feature>
<evidence type="ECO:0000313" key="4">
    <source>
        <dbReference type="Proteomes" id="UP000008141"/>
    </source>
</evidence>
<keyword evidence="4" id="KW-1185">Reference proteome</keyword>
<feature type="compositionally biased region" description="Low complexity" evidence="1">
    <location>
        <begin position="142"/>
        <end position="170"/>
    </location>
</feature>